<dbReference type="AlphaFoldDB" id="A0A6J4JTM0"/>
<name>A0A6J4JTM0_9CHLR</name>
<dbReference type="EMBL" id="CADCTR010001235">
    <property type="protein sequence ID" value="CAA9287246.1"/>
    <property type="molecule type" value="Genomic_DNA"/>
</dbReference>
<reference evidence="1" key="1">
    <citation type="submission" date="2020-02" db="EMBL/GenBank/DDBJ databases">
        <authorList>
            <person name="Meier V. D."/>
        </authorList>
    </citation>
    <scope>NUCLEOTIDE SEQUENCE</scope>
    <source>
        <strain evidence="1">AVDCRST_MAG93</strain>
    </source>
</reference>
<organism evidence="1">
    <name type="scientific">uncultured Chloroflexia bacterium</name>
    <dbReference type="NCBI Taxonomy" id="1672391"/>
    <lineage>
        <taxon>Bacteria</taxon>
        <taxon>Bacillati</taxon>
        <taxon>Chloroflexota</taxon>
        <taxon>Chloroflexia</taxon>
        <taxon>environmental samples</taxon>
    </lineage>
</organism>
<gene>
    <name evidence="1" type="ORF">AVDCRST_MAG93-3627</name>
</gene>
<accession>A0A6J4JTM0</accession>
<evidence type="ECO:0000313" key="1">
    <source>
        <dbReference type="EMBL" id="CAA9287246.1"/>
    </source>
</evidence>
<proteinExistence type="predicted"/>
<sequence>MEKKQVERYFVERFKAGFPGFPDGDMKSSEEPDFLIQSPTQTIGIELTTFSRDRTRKGGSSALKDVALRDKILIAAEEEYNSRSAVPILVTTWWNPSIRQRHPINVLAQSFVDIIVPRIPSTTSQYSHVQWDDFSNTPMEHYLSVLLIDRLVGDTQTVFYSASGGGVGVSPQNLQDIINEKNGKVPEYLKKCEEVWLLIVAGYAAKREIPIASDISPDDDFFEHVFESAFSRVFLYDLWKDPVELRTRQLGQGRE</sequence>
<protein>
    <submittedName>
        <fullName evidence="1">Uncharacterized protein</fullName>
    </submittedName>
</protein>